<dbReference type="PIRSF" id="PIRSF020623">
    <property type="entry name" value="PaaX"/>
    <property type="match status" value="1"/>
</dbReference>
<feature type="domain" description="Transcriptional repressor PaaX-like central Cas2-like" evidence="3">
    <location>
        <begin position="88"/>
        <end position="147"/>
    </location>
</feature>
<dbReference type="Pfam" id="PF08223">
    <property type="entry name" value="PaaX_C"/>
    <property type="match status" value="1"/>
</dbReference>
<dbReference type="Gene3D" id="1.10.10.10">
    <property type="entry name" value="Winged helix-like DNA-binding domain superfamily/Winged helix DNA-binding domain"/>
    <property type="match status" value="1"/>
</dbReference>
<evidence type="ECO:0000259" key="1">
    <source>
        <dbReference type="Pfam" id="PF07848"/>
    </source>
</evidence>
<keyword evidence="5" id="KW-1185">Reference proteome</keyword>
<evidence type="ECO:0000259" key="3">
    <source>
        <dbReference type="Pfam" id="PF20803"/>
    </source>
</evidence>
<dbReference type="PANTHER" id="PTHR30319">
    <property type="entry name" value="PHENYLACETIC ACID REGULATOR-RELATED TRANSCRIPTIONAL REPRESSOR"/>
    <property type="match status" value="1"/>
</dbReference>
<evidence type="ECO:0008006" key="6">
    <source>
        <dbReference type="Google" id="ProtNLM"/>
    </source>
</evidence>
<dbReference type="InterPro" id="IPR011965">
    <property type="entry name" value="PaaX_trns_reg"/>
</dbReference>
<dbReference type="PROSITE" id="PS51257">
    <property type="entry name" value="PROKAR_LIPOPROTEIN"/>
    <property type="match status" value="1"/>
</dbReference>
<evidence type="ECO:0000259" key="2">
    <source>
        <dbReference type="Pfam" id="PF08223"/>
    </source>
</evidence>
<feature type="domain" description="Transcriptional repressor PaaX-like C-terminal" evidence="2">
    <location>
        <begin position="167"/>
        <end position="254"/>
    </location>
</feature>
<dbReference type="InterPro" id="IPR012906">
    <property type="entry name" value="PaaX-like_N"/>
</dbReference>
<dbReference type="Pfam" id="PF20803">
    <property type="entry name" value="PaaX_M"/>
    <property type="match status" value="1"/>
</dbReference>
<dbReference type="RefSeq" id="WP_252594408.1">
    <property type="nucleotide sequence ID" value="NZ_CP099489.1"/>
</dbReference>
<dbReference type="Pfam" id="PF07848">
    <property type="entry name" value="PaaX"/>
    <property type="match status" value="1"/>
</dbReference>
<dbReference type="InterPro" id="IPR048846">
    <property type="entry name" value="PaaX-like_central"/>
</dbReference>
<name>A0ABY4YW70_9MICO</name>
<evidence type="ECO:0000313" key="4">
    <source>
        <dbReference type="EMBL" id="USQ81024.1"/>
    </source>
</evidence>
<protein>
    <recommendedName>
        <fullName evidence="6">PaaX family transcriptional regulator</fullName>
    </recommendedName>
</protein>
<dbReference type="Gene3D" id="3.30.70.2650">
    <property type="match status" value="1"/>
</dbReference>
<proteinExistence type="predicted"/>
<feature type="domain" description="Transcriptional repressor PaaX-like N-terminal" evidence="1">
    <location>
        <begin position="3"/>
        <end position="59"/>
    </location>
</feature>
<dbReference type="EMBL" id="CP099489">
    <property type="protein sequence ID" value="USQ81024.1"/>
    <property type="molecule type" value="Genomic_DNA"/>
</dbReference>
<dbReference type="InterPro" id="IPR036388">
    <property type="entry name" value="WH-like_DNA-bd_sf"/>
</dbReference>
<evidence type="ECO:0000313" key="5">
    <source>
        <dbReference type="Proteomes" id="UP001056455"/>
    </source>
</evidence>
<gene>
    <name evidence="4" type="ORF">NF556_05075</name>
</gene>
<reference evidence="4" key="1">
    <citation type="submission" date="2022-06" db="EMBL/GenBank/DDBJ databases">
        <title>Ornithinimicrobium HY1793.</title>
        <authorList>
            <person name="Huang Y."/>
        </authorList>
    </citation>
    <scope>NUCLEOTIDE SEQUENCE</scope>
    <source>
        <strain evidence="4">HY1793</strain>
    </source>
</reference>
<sequence>MHARSAVFDLYGDHLALRGYWAPISGVITLLGSCGIAAPATRTAVSRITSQGWLEPLPRNNIRGYAATPAGRDRLGEAWERIYRPTTAAWDGRWQVVVTARPQDRAQRDKVVGTLGFLGYGRIAPQTWLAARPAPELASSLEALGIEFSAFTTGDLPDAPAVVARTWDLTELAEDYRAFMADAAPLRERLAGSMTPEAAYPVRAELVHRWRKFLFVDPALPDEVLPDGWPGQAARDLFLEVADRLLPPARIFVSEALAAAGAPTEPDRPVKDPAR</sequence>
<dbReference type="PANTHER" id="PTHR30319:SF1">
    <property type="entry name" value="TRANSCRIPTIONAL REPRESSOR PAAX"/>
    <property type="match status" value="1"/>
</dbReference>
<accession>A0ABY4YW70</accession>
<organism evidence="4 5">
    <name type="scientific">Ornithinimicrobium faecis</name>
    <dbReference type="NCBI Taxonomy" id="2934158"/>
    <lineage>
        <taxon>Bacteria</taxon>
        <taxon>Bacillati</taxon>
        <taxon>Actinomycetota</taxon>
        <taxon>Actinomycetes</taxon>
        <taxon>Micrococcales</taxon>
        <taxon>Ornithinimicrobiaceae</taxon>
        <taxon>Ornithinimicrobium</taxon>
    </lineage>
</organism>
<dbReference type="Proteomes" id="UP001056455">
    <property type="component" value="Chromosome"/>
</dbReference>
<dbReference type="InterPro" id="IPR013225">
    <property type="entry name" value="PaaX_C"/>
</dbReference>
<dbReference type="Gene3D" id="1.20.58.1460">
    <property type="match status" value="1"/>
</dbReference>